<dbReference type="KEGG" id="fla:SY85_24140"/>
<reference evidence="2" key="1">
    <citation type="submission" date="2015-01" db="EMBL/GenBank/DDBJ databases">
        <title>Flavisolibacter sp./LCS9/ whole genome sequencing.</title>
        <authorList>
            <person name="Kim M.K."/>
            <person name="Srinivasan S."/>
            <person name="Lee J.-J."/>
        </authorList>
    </citation>
    <scope>NUCLEOTIDE SEQUENCE [LARGE SCALE GENOMIC DNA]</scope>
    <source>
        <strain evidence="2">LCS9</strain>
    </source>
</reference>
<proteinExistence type="predicted"/>
<dbReference type="Proteomes" id="UP000077177">
    <property type="component" value="Chromosome"/>
</dbReference>
<keyword evidence="2" id="KW-1185">Reference proteome</keyword>
<dbReference type="EMBL" id="CP011390">
    <property type="protein sequence ID" value="ANE53101.1"/>
    <property type="molecule type" value="Genomic_DNA"/>
</dbReference>
<reference evidence="1 2" key="2">
    <citation type="journal article" date="2016" name="Int. J. Syst. Evol. Microbiol.">
        <title>Flavisolibacter tropicus sp. nov., isolated from tropical soil.</title>
        <authorList>
            <person name="Lee J.J."/>
            <person name="Kang M.S."/>
            <person name="Kim G.S."/>
            <person name="Lee C.S."/>
            <person name="Lim S."/>
            <person name="Lee J."/>
            <person name="Roh S.H."/>
            <person name="Kang H."/>
            <person name="Ha J.M."/>
            <person name="Bae S."/>
            <person name="Jung H.Y."/>
            <person name="Kim M.K."/>
        </authorList>
    </citation>
    <scope>NUCLEOTIDE SEQUENCE [LARGE SCALE GENOMIC DNA]</scope>
    <source>
        <strain evidence="1 2">LCS9</strain>
    </source>
</reference>
<organism evidence="1 2">
    <name type="scientific">Flavisolibacter tropicus</name>
    <dbReference type="NCBI Taxonomy" id="1492898"/>
    <lineage>
        <taxon>Bacteria</taxon>
        <taxon>Pseudomonadati</taxon>
        <taxon>Bacteroidota</taxon>
        <taxon>Chitinophagia</taxon>
        <taxon>Chitinophagales</taxon>
        <taxon>Chitinophagaceae</taxon>
        <taxon>Flavisolibacter</taxon>
    </lineage>
</organism>
<accession>A0A172U170</accession>
<evidence type="ECO:0000313" key="2">
    <source>
        <dbReference type="Proteomes" id="UP000077177"/>
    </source>
</evidence>
<protein>
    <submittedName>
        <fullName evidence="1">Uncharacterized protein</fullName>
    </submittedName>
</protein>
<gene>
    <name evidence="1" type="ORF">SY85_24140</name>
</gene>
<dbReference type="AlphaFoldDB" id="A0A172U170"/>
<evidence type="ECO:0000313" key="1">
    <source>
        <dbReference type="EMBL" id="ANE53101.1"/>
    </source>
</evidence>
<sequence length="79" mass="8393">MKVIAYIVVLICFVGCTSNGDSKEGPVSTVDSNTVEASDTTPSILYLDNPTSDSFPVAMDSAGAIIEPQDTQYTKEESK</sequence>
<name>A0A172U170_9BACT</name>
<dbReference type="RefSeq" id="WP_066408753.1">
    <property type="nucleotide sequence ID" value="NZ_CP011390.1"/>
</dbReference>